<comment type="caution">
    <text evidence="1">The sequence shown here is derived from an EMBL/GenBank/DDBJ whole genome shotgun (WGS) entry which is preliminary data.</text>
</comment>
<sequence length="178" mass="20297">MKVNFDKRAIGNSVLEFVRDESTNFDQRTMLKFLAFVNAYDLSFEPVPVVCFDPIMKPKGQWVNRLSHAMKILISSEQRRGIGGTFPAVRISNYLLAKPVLAAVLEYERDASSGHEYIIGEVAASFLKSKCFSKTHSESVPYKMVLQIVGNIMKKRDCYEGKQKTFSPLIMELYEQKI</sequence>
<accession>A0A8S3TM32</accession>
<evidence type="ECO:0000313" key="1">
    <source>
        <dbReference type="EMBL" id="CAG2230819.1"/>
    </source>
</evidence>
<dbReference type="AlphaFoldDB" id="A0A8S3TM32"/>
<organism evidence="1 2">
    <name type="scientific">Mytilus edulis</name>
    <name type="common">Blue mussel</name>
    <dbReference type="NCBI Taxonomy" id="6550"/>
    <lineage>
        <taxon>Eukaryota</taxon>
        <taxon>Metazoa</taxon>
        <taxon>Spiralia</taxon>
        <taxon>Lophotrochozoa</taxon>
        <taxon>Mollusca</taxon>
        <taxon>Bivalvia</taxon>
        <taxon>Autobranchia</taxon>
        <taxon>Pteriomorphia</taxon>
        <taxon>Mytilida</taxon>
        <taxon>Mytiloidea</taxon>
        <taxon>Mytilidae</taxon>
        <taxon>Mytilinae</taxon>
        <taxon>Mytilus</taxon>
    </lineage>
</organism>
<protein>
    <submittedName>
        <fullName evidence="1">Uncharacterized protein</fullName>
    </submittedName>
</protein>
<dbReference type="Proteomes" id="UP000683360">
    <property type="component" value="Unassembled WGS sequence"/>
</dbReference>
<name>A0A8S3TM32_MYTED</name>
<keyword evidence="2" id="KW-1185">Reference proteome</keyword>
<evidence type="ECO:0000313" key="2">
    <source>
        <dbReference type="Proteomes" id="UP000683360"/>
    </source>
</evidence>
<dbReference type="OrthoDB" id="6127728at2759"/>
<proteinExistence type="predicted"/>
<dbReference type="EMBL" id="CAJPWZ010002106">
    <property type="protein sequence ID" value="CAG2230819.1"/>
    <property type="molecule type" value="Genomic_DNA"/>
</dbReference>
<reference evidence="1" key="1">
    <citation type="submission" date="2021-03" db="EMBL/GenBank/DDBJ databases">
        <authorList>
            <person name="Bekaert M."/>
        </authorList>
    </citation>
    <scope>NUCLEOTIDE SEQUENCE</scope>
</reference>
<gene>
    <name evidence="1" type="ORF">MEDL_43625</name>
</gene>